<organism evidence="2 3">
    <name type="scientific">Blyttiomyces helicus</name>
    <dbReference type="NCBI Taxonomy" id="388810"/>
    <lineage>
        <taxon>Eukaryota</taxon>
        <taxon>Fungi</taxon>
        <taxon>Fungi incertae sedis</taxon>
        <taxon>Chytridiomycota</taxon>
        <taxon>Chytridiomycota incertae sedis</taxon>
        <taxon>Chytridiomycetes</taxon>
        <taxon>Chytridiomycetes incertae sedis</taxon>
        <taxon>Blyttiomyces</taxon>
    </lineage>
</organism>
<dbReference type="EMBL" id="KZ997695">
    <property type="protein sequence ID" value="RKO87083.1"/>
    <property type="molecule type" value="Genomic_DNA"/>
</dbReference>
<dbReference type="AlphaFoldDB" id="A0A4P9W6S4"/>
<dbReference type="Proteomes" id="UP000269721">
    <property type="component" value="Unassembled WGS sequence"/>
</dbReference>
<feature type="non-terminal residue" evidence="2">
    <location>
        <position position="710"/>
    </location>
</feature>
<proteinExistence type="predicted"/>
<evidence type="ECO:0000313" key="2">
    <source>
        <dbReference type="EMBL" id="RKO87083.1"/>
    </source>
</evidence>
<evidence type="ECO:0000313" key="3">
    <source>
        <dbReference type="Proteomes" id="UP000269721"/>
    </source>
</evidence>
<gene>
    <name evidence="2" type="ORF">BDK51DRAFT_42252</name>
</gene>
<accession>A0A4P9W6S4</accession>
<reference evidence="3" key="1">
    <citation type="journal article" date="2018" name="Nat. Microbiol.">
        <title>Leveraging single-cell genomics to expand the fungal tree of life.</title>
        <authorList>
            <person name="Ahrendt S.R."/>
            <person name="Quandt C.A."/>
            <person name="Ciobanu D."/>
            <person name="Clum A."/>
            <person name="Salamov A."/>
            <person name="Andreopoulos B."/>
            <person name="Cheng J.F."/>
            <person name="Woyke T."/>
            <person name="Pelin A."/>
            <person name="Henrissat B."/>
            <person name="Reynolds N.K."/>
            <person name="Benny G.L."/>
            <person name="Smith M.E."/>
            <person name="James T.Y."/>
            <person name="Grigoriev I.V."/>
        </authorList>
    </citation>
    <scope>NUCLEOTIDE SEQUENCE [LARGE SCALE GENOMIC DNA]</scope>
</reference>
<keyword evidence="3" id="KW-1185">Reference proteome</keyword>
<evidence type="ECO:0000256" key="1">
    <source>
        <dbReference type="SAM" id="MobiDB-lite"/>
    </source>
</evidence>
<sequence length="710" mass="77527">MALAKGRKKKQWSHAPILRRQASPFRDLETRTLSQPKPPVYLTGPDAMGIPKLTTWLKEEFPTAFKKLNVMYAMGSRERRTSKRAMCTVFPGAAGQNIYRTLEILYDIKANKTVHLAVDGSTPLAKLHVQRNGGESRNCREGVCRVGASSPVPSLWTGNVVSITDYDELNDDDALALLSCESLQEWGPIAAAVPAFVNPQDCTTFSTTAFSSAVHERFPTRDPLAMCLDMTCIILTLAGSDYFPALRACLKSPAFAAGWEIYVSTIAKKVSCGRYIIAKNGRNLSINYTVLRDYISTLLSLRRRVLPEAANRQSSGTEVVDVGSYVAILLWGMPLPAVVAGALALAAKHDSFFAPKFAPLVPHAITRSILLPVTLLRRFAGSTKTLRHQSRTRPVAEEEPRLKEGVSIAHDAPVAEDARLEARVADEARLACVAEDAPRKERSRLTEKAHVDEEARLLDGDVHPKETARLDHQPEVVAAAAYKALVIEFAENTEPPKRGHTECPASNRRDAISEDSAAAPCTSNDPAPNDMLSPRKKNKTEIKVIRLFAFPTAANLGPGERKRDNSSAPVVMSASLVAENRSVNRSALNAISPKAIEFRFRERRAAPPSSTTTKLGDSLLDAVRISTIKLAPGPRGGPCKVPAVAPLDLPWHPLSVKGAILAGKRQRTTYAEKGGGAPQGSQRLRILDDLYGRGSDRWVDDGREETIRRP</sequence>
<protein>
    <submittedName>
        <fullName evidence="2">Uncharacterized protein</fullName>
    </submittedName>
</protein>
<name>A0A4P9W6S4_9FUNG</name>
<feature type="compositionally biased region" description="Basic and acidic residues" evidence="1">
    <location>
        <begin position="494"/>
        <end position="512"/>
    </location>
</feature>
<feature type="region of interest" description="Disordered" evidence="1">
    <location>
        <begin position="493"/>
        <end position="534"/>
    </location>
</feature>